<feature type="domain" description="Disease resistance N-terminal" evidence="7">
    <location>
        <begin position="35"/>
        <end position="106"/>
    </location>
</feature>
<dbReference type="SUPFAM" id="SSF52540">
    <property type="entry name" value="P-loop containing nucleoside triphosphate hydrolases"/>
    <property type="match status" value="1"/>
</dbReference>
<dbReference type="Gene3D" id="3.40.50.300">
    <property type="entry name" value="P-loop containing nucleotide triphosphate hydrolases"/>
    <property type="match status" value="1"/>
</dbReference>
<dbReference type="Pfam" id="PF18052">
    <property type="entry name" value="Rx_N"/>
    <property type="match status" value="1"/>
</dbReference>
<reference evidence="11" key="1">
    <citation type="journal article" date="2023" name="Plant J.">
        <title>Genome sequences and population genomics provide insights into the demographic history, inbreeding, and mutation load of two 'living fossil' tree species of Dipteronia.</title>
        <authorList>
            <person name="Feng Y."/>
            <person name="Comes H.P."/>
            <person name="Chen J."/>
            <person name="Zhu S."/>
            <person name="Lu R."/>
            <person name="Zhang X."/>
            <person name="Li P."/>
            <person name="Qiu J."/>
            <person name="Olsen K.M."/>
            <person name="Qiu Y."/>
        </authorList>
    </citation>
    <scope>NUCLEOTIDE SEQUENCE</scope>
    <source>
        <strain evidence="11">NBL</strain>
    </source>
</reference>
<dbReference type="Pfam" id="PF23247">
    <property type="entry name" value="LRR_RPS2"/>
    <property type="match status" value="1"/>
</dbReference>
<keyword evidence="3" id="KW-0547">Nucleotide-binding</keyword>
<dbReference type="InterPro" id="IPR027417">
    <property type="entry name" value="P-loop_NTPase"/>
</dbReference>
<dbReference type="Gene3D" id="3.80.10.10">
    <property type="entry name" value="Ribonuclease Inhibitor"/>
    <property type="match status" value="4"/>
</dbReference>
<dbReference type="GO" id="GO:0043531">
    <property type="term" value="F:ADP binding"/>
    <property type="evidence" value="ECO:0007669"/>
    <property type="project" value="InterPro"/>
</dbReference>
<dbReference type="GO" id="GO:0006952">
    <property type="term" value="P:defense response"/>
    <property type="evidence" value="ECO:0007669"/>
    <property type="project" value="UniProtKB-KW"/>
</dbReference>
<evidence type="ECO:0008006" key="13">
    <source>
        <dbReference type="Google" id="ProtNLM"/>
    </source>
</evidence>
<dbReference type="PANTHER" id="PTHR36766">
    <property type="entry name" value="PLANT BROAD-SPECTRUM MILDEW RESISTANCE PROTEIN RPW8"/>
    <property type="match status" value="1"/>
</dbReference>
<keyword evidence="1" id="KW-0433">Leucine-rich repeat</keyword>
<dbReference type="InterPro" id="IPR002182">
    <property type="entry name" value="NB-ARC"/>
</dbReference>
<dbReference type="InterPro" id="IPR057135">
    <property type="entry name" value="At4g27190-like_LRR"/>
</dbReference>
<comment type="caution">
    <text evidence="11">The sequence shown here is derived from an EMBL/GenBank/DDBJ whole genome shotgun (WGS) entry which is preliminary data.</text>
</comment>
<dbReference type="InterPro" id="IPR056789">
    <property type="entry name" value="LRR_R13L1-DRL21"/>
</dbReference>
<dbReference type="Gene3D" id="1.10.10.10">
    <property type="entry name" value="Winged helix-like DNA-binding domain superfamily/Winged helix DNA-binding domain"/>
    <property type="match status" value="1"/>
</dbReference>
<dbReference type="GO" id="GO:0051707">
    <property type="term" value="P:response to other organism"/>
    <property type="evidence" value="ECO:0007669"/>
    <property type="project" value="UniProtKB-ARBA"/>
</dbReference>
<dbReference type="Proteomes" id="UP001281410">
    <property type="component" value="Unassembled WGS sequence"/>
</dbReference>
<dbReference type="InterPro" id="IPR041118">
    <property type="entry name" value="Rx_N"/>
</dbReference>
<keyword evidence="12" id="KW-1185">Reference proteome</keyword>
<evidence type="ECO:0000256" key="2">
    <source>
        <dbReference type="ARBA" id="ARBA00022737"/>
    </source>
</evidence>
<dbReference type="FunFam" id="3.40.50.300:FF:001091">
    <property type="entry name" value="Probable disease resistance protein At1g61300"/>
    <property type="match status" value="1"/>
</dbReference>
<feature type="domain" description="Disease resistance protein At4g27190-like leucine-rich repeats" evidence="8">
    <location>
        <begin position="956"/>
        <end position="1089"/>
    </location>
</feature>
<dbReference type="Gene3D" id="1.20.5.4130">
    <property type="match status" value="1"/>
</dbReference>
<sequence length="1413" mass="160330">MTVFQFSLDVGNALLSGFFQVFFDRLAPHHLLRFVRDGEVRSELNKWRTTMAMIQAVLSDAEEKQLMYVAVKLWLDDVRDLFYDAEDILDEYATESLKRDVKEKEQASNVSTYLPNVSPSKILFNNKTMAKINGITERLEDLCKKRNELGLMERIGGGTSTAVWRRPPSTCLPTETFVYGRDEDIAKLFEMVLRNEPSYSNFRVISIVGMAGVGKTTLAQQLYHDHKARRDFDARAWVCVSDNFDVFRMSKSILESITHSSCDLKDLNEIQVQLKEAITGRKFLLVLDDVWSQNYDSWEILKSPFMAGAPRSIIIVTTRSTDVALKLGSCNHYELKLLTDDDCWSIFKMHALQSTELGTHPNLESIHEQVTKKCGGLPLAARTLGGILRSKRINDEWEDILNNKIWESQGDCNILPVLKLSYYHLPSYLKRCFAYCAILPKNYEFKEKELVLLWMAEGLILPSENNRQLEDMGSEYFHDLLSMSIFQQSSGDASKFVMHNLFIDLARQVSGETSFRLEDKLGEGQLKRLQRARHSSYISSNFDGKNKFKVFDEVNDHLRTFLPILTHNLDCYIRDAVIVRQLQKFKKLRVLSLQNYHITKLPDSIFQLGFLRYLNLADTDIASLPDSIKNLLNLQVLILRNCSRLLKLPPEVGTLINLRHLDIEGTILIKEMPSGMRELKYLETLSNFIIGKNSGSLLKDLKNLKFLHGELHISQLENATDSHELGEAILSNKKKLEVLILEWGSVFDNSRNEDAEKDVLDMLRPHVNLKKLTISHYGGSMFPSWIEDPSFSNMVVLRLEGCENCISLPSLGELSKLKELTISGLKKLTTIDSGFYGSCLEPFKSLEILCLKHLQDWFLWDPIGDNVHDEVLGRLRELSIVNCPLISERLPAHLPSLQKLVIQKCALLVVSTSAFPRLCELEIDECGEMVYTDNADSLLPISISLSHFSELGNWFEQAFQQVKELKIKCPRLESIPLTPFLSSLSALEITDCSDLTSLQEVMEHCVRLDRLVIEGCDTLESVGQLPSSLKRLQITSCGSLLFLFDDGEANHMDASILEYLYVSRCPALESLSSTGKLPEALQHLEIHNCSQLTTLGQLPETLKHLEIKTCLDLVRLSSQDHLPESLEHLSICHCPITTLSSTGHLPESLQHIHIEFCLNLTRLSIGQLPATLKYIKINRCGINSIADGLLNLRNLQEIDIIDCPIRDFFPQGGLPRASLRVFSISSCEHLESLPSSLHTLNSLQEMRIVNLPSLSSFPPQGFPSNLTTLFITSLQTYDQVMRRLHKLTSLRNLHIGGCQNAVCFPKEGMEMMLPTSLTHLTLTNFIKLRRLSPEGFRNLASLECLRISDCPRLTSFLEEDLPSSLLALYISNCPNLTIHCGNGGQYWYKISNIPYVEIDTKYIHTPIPVLSHQ</sequence>
<feature type="domain" description="Disease resistance protein winged helix" evidence="9">
    <location>
        <begin position="438"/>
        <end position="506"/>
    </location>
</feature>
<gene>
    <name evidence="11" type="ORF">Dsin_023604</name>
</gene>
<name>A0AAE0A4R6_9ROSI</name>
<accession>A0AAE0A4R6</accession>
<proteinExistence type="predicted"/>
<evidence type="ECO:0000313" key="12">
    <source>
        <dbReference type="Proteomes" id="UP001281410"/>
    </source>
</evidence>
<dbReference type="InterPro" id="IPR036388">
    <property type="entry name" value="WH-like_DNA-bd_sf"/>
</dbReference>
<feature type="domain" description="NB-ARC" evidence="6">
    <location>
        <begin position="200"/>
        <end position="354"/>
    </location>
</feature>
<dbReference type="PRINTS" id="PR00364">
    <property type="entry name" value="DISEASERSIST"/>
</dbReference>
<evidence type="ECO:0000256" key="3">
    <source>
        <dbReference type="ARBA" id="ARBA00022741"/>
    </source>
</evidence>
<evidence type="ECO:0000259" key="10">
    <source>
        <dbReference type="Pfam" id="PF25019"/>
    </source>
</evidence>
<dbReference type="Gene3D" id="1.10.8.430">
    <property type="entry name" value="Helical domain of apoptotic protease-activating factors"/>
    <property type="match status" value="1"/>
</dbReference>
<keyword evidence="5" id="KW-0067">ATP-binding</keyword>
<dbReference type="Pfam" id="PF23559">
    <property type="entry name" value="WHD_DRP"/>
    <property type="match status" value="1"/>
</dbReference>
<dbReference type="InterPro" id="IPR001611">
    <property type="entry name" value="Leu-rich_rpt"/>
</dbReference>
<evidence type="ECO:0000256" key="4">
    <source>
        <dbReference type="ARBA" id="ARBA00022821"/>
    </source>
</evidence>
<evidence type="ECO:0000313" key="11">
    <source>
        <dbReference type="EMBL" id="KAK3200189.1"/>
    </source>
</evidence>
<dbReference type="GO" id="GO:0005524">
    <property type="term" value="F:ATP binding"/>
    <property type="evidence" value="ECO:0007669"/>
    <property type="project" value="UniProtKB-KW"/>
</dbReference>
<organism evidence="11 12">
    <name type="scientific">Dipteronia sinensis</name>
    <dbReference type="NCBI Taxonomy" id="43782"/>
    <lineage>
        <taxon>Eukaryota</taxon>
        <taxon>Viridiplantae</taxon>
        <taxon>Streptophyta</taxon>
        <taxon>Embryophyta</taxon>
        <taxon>Tracheophyta</taxon>
        <taxon>Spermatophyta</taxon>
        <taxon>Magnoliopsida</taxon>
        <taxon>eudicotyledons</taxon>
        <taxon>Gunneridae</taxon>
        <taxon>Pentapetalae</taxon>
        <taxon>rosids</taxon>
        <taxon>malvids</taxon>
        <taxon>Sapindales</taxon>
        <taxon>Sapindaceae</taxon>
        <taxon>Hippocastanoideae</taxon>
        <taxon>Acereae</taxon>
        <taxon>Dipteronia</taxon>
    </lineage>
</organism>
<evidence type="ECO:0000259" key="8">
    <source>
        <dbReference type="Pfam" id="PF23247"/>
    </source>
</evidence>
<feature type="domain" description="R13L1/DRL21-like LRR repeat region" evidence="10">
    <location>
        <begin position="698"/>
        <end position="824"/>
    </location>
</feature>
<dbReference type="Pfam" id="PF25019">
    <property type="entry name" value="LRR_R13L1-DRL21"/>
    <property type="match status" value="1"/>
</dbReference>
<dbReference type="InterPro" id="IPR058922">
    <property type="entry name" value="WHD_DRP"/>
</dbReference>
<keyword evidence="2" id="KW-0677">Repeat</keyword>
<evidence type="ECO:0000259" key="9">
    <source>
        <dbReference type="Pfam" id="PF23559"/>
    </source>
</evidence>
<evidence type="ECO:0000259" key="7">
    <source>
        <dbReference type="Pfam" id="PF18052"/>
    </source>
</evidence>
<evidence type="ECO:0000259" key="6">
    <source>
        <dbReference type="Pfam" id="PF00931"/>
    </source>
</evidence>
<dbReference type="InterPro" id="IPR032675">
    <property type="entry name" value="LRR_dom_sf"/>
</dbReference>
<evidence type="ECO:0000256" key="1">
    <source>
        <dbReference type="ARBA" id="ARBA00022614"/>
    </source>
</evidence>
<dbReference type="PANTHER" id="PTHR36766:SF51">
    <property type="entry name" value="DISEASE RESISTANCE RPP13-LIKE PROTEIN 1"/>
    <property type="match status" value="1"/>
</dbReference>
<dbReference type="PROSITE" id="PS51450">
    <property type="entry name" value="LRR"/>
    <property type="match status" value="1"/>
</dbReference>
<keyword evidence="4" id="KW-0611">Plant defense</keyword>
<evidence type="ECO:0000256" key="5">
    <source>
        <dbReference type="ARBA" id="ARBA00022840"/>
    </source>
</evidence>
<dbReference type="SUPFAM" id="SSF52058">
    <property type="entry name" value="L domain-like"/>
    <property type="match status" value="3"/>
</dbReference>
<protein>
    <recommendedName>
        <fullName evidence="13">Disease resistance RPP13-like protein 1</fullName>
    </recommendedName>
</protein>
<dbReference type="InterPro" id="IPR042197">
    <property type="entry name" value="Apaf_helical"/>
</dbReference>
<dbReference type="Pfam" id="PF00931">
    <property type="entry name" value="NB-ARC"/>
    <property type="match status" value="1"/>
</dbReference>
<dbReference type="EMBL" id="JANJYJ010000007">
    <property type="protein sequence ID" value="KAK3200189.1"/>
    <property type="molecule type" value="Genomic_DNA"/>
</dbReference>